<name>A0A3A6QSU2_9VIBR</name>
<protein>
    <submittedName>
        <fullName evidence="2">Hemerythrin domain-containing protein</fullName>
    </submittedName>
</protein>
<evidence type="ECO:0000259" key="1">
    <source>
        <dbReference type="Pfam" id="PF01814"/>
    </source>
</evidence>
<dbReference type="EMBL" id="QVMU01000002">
    <property type="protein sequence ID" value="RJX74388.1"/>
    <property type="molecule type" value="Genomic_DNA"/>
</dbReference>
<keyword evidence="3" id="KW-1185">Reference proteome</keyword>
<accession>A0A3A6QSU2</accession>
<evidence type="ECO:0000313" key="2">
    <source>
        <dbReference type="EMBL" id="RJX74388.1"/>
    </source>
</evidence>
<feature type="domain" description="Hemerythrin-like" evidence="1">
    <location>
        <begin position="2"/>
        <end position="135"/>
    </location>
</feature>
<evidence type="ECO:0000313" key="3">
    <source>
        <dbReference type="Proteomes" id="UP000273252"/>
    </source>
</evidence>
<dbReference type="AlphaFoldDB" id="A0A3A6QSU2"/>
<dbReference type="Proteomes" id="UP000273252">
    <property type="component" value="Unassembled WGS sequence"/>
</dbReference>
<dbReference type="RefSeq" id="WP_120029724.1">
    <property type="nucleotide sequence ID" value="NZ_QVMU01000002.1"/>
</dbReference>
<dbReference type="GO" id="GO:0005886">
    <property type="term" value="C:plasma membrane"/>
    <property type="evidence" value="ECO:0007669"/>
    <property type="project" value="TreeGrafter"/>
</dbReference>
<sequence>MMIDRIRREHGYMIRLLAILENKVANLKQGQSINYSLIKEIVDYLGDHSERVHHPKEDLLYHYYLAHYGEQQEIENLELEHQELSIKTHAFLDVVEMILKDAVVPRDLFLNQLEDFLSAQRKHLQLEERKVLPLICQQFTVEDWQTVESQYSASEDDPVFGETIAEQYIQLAQRVRIADDEVS</sequence>
<dbReference type="InterPro" id="IPR012312">
    <property type="entry name" value="Hemerythrin-like"/>
</dbReference>
<dbReference type="Gene3D" id="1.20.120.520">
    <property type="entry name" value="nmb1532 protein domain like"/>
    <property type="match status" value="1"/>
</dbReference>
<reference evidence="2 3" key="1">
    <citation type="submission" date="2018-08" db="EMBL/GenBank/DDBJ databases">
        <title>Vibrio isolated from the Eastern China Marginal Seas.</title>
        <authorList>
            <person name="Li Y."/>
        </authorList>
    </citation>
    <scope>NUCLEOTIDE SEQUENCE [LARGE SCALE GENOMIC DNA]</scope>
    <source>
        <strain evidence="2 3">BEI233</strain>
    </source>
</reference>
<proteinExistence type="predicted"/>
<dbReference type="Pfam" id="PF01814">
    <property type="entry name" value="Hemerythrin"/>
    <property type="match status" value="1"/>
</dbReference>
<dbReference type="OrthoDB" id="7349010at2"/>
<dbReference type="PANTHER" id="PTHR39966:SF1">
    <property type="entry name" value="HEMERYTHRIN-LIKE DOMAIN-CONTAINING PROTEIN"/>
    <property type="match status" value="1"/>
</dbReference>
<dbReference type="PANTHER" id="PTHR39966">
    <property type="entry name" value="BLL2471 PROTEIN-RELATED"/>
    <property type="match status" value="1"/>
</dbReference>
<organism evidence="2 3">
    <name type="scientific">Vibrio sinensis</name>
    <dbReference type="NCBI Taxonomy" id="2302434"/>
    <lineage>
        <taxon>Bacteria</taxon>
        <taxon>Pseudomonadati</taxon>
        <taxon>Pseudomonadota</taxon>
        <taxon>Gammaproteobacteria</taxon>
        <taxon>Vibrionales</taxon>
        <taxon>Vibrionaceae</taxon>
        <taxon>Vibrio</taxon>
    </lineage>
</organism>
<gene>
    <name evidence="2" type="ORF">DZ860_04480</name>
</gene>
<comment type="caution">
    <text evidence="2">The sequence shown here is derived from an EMBL/GenBank/DDBJ whole genome shotgun (WGS) entry which is preliminary data.</text>
</comment>